<keyword evidence="2" id="KW-1133">Transmembrane helix</keyword>
<dbReference type="KEGG" id="bthu:YBT1518_05365"/>
<feature type="transmembrane region" description="Helical" evidence="2">
    <location>
        <begin position="7"/>
        <end position="29"/>
    </location>
</feature>
<feature type="region of interest" description="Disordered" evidence="1">
    <location>
        <begin position="177"/>
        <end position="221"/>
    </location>
</feature>
<keyword evidence="2" id="KW-0812">Transmembrane</keyword>
<protein>
    <submittedName>
        <fullName evidence="3">Cell surface protein</fullName>
    </submittedName>
</protein>
<evidence type="ECO:0000313" key="4">
    <source>
        <dbReference type="Proteomes" id="UP000018566"/>
    </source>
</evidence>
<accession>A0A9W3KAP6</accession>
<sequence length="901" mass="101352">MRIGKKVIIVMIIAIINISLLFSNLNVIAVEVVKEPLNTFQNDDIHIQVEVLNNKETALKYTVSNIGEKEIQNLSLKHISEEEKGIHFIKQSFTINGKKLIGDAVDTFYKEEKLADSNMYARNIQGLHIKNKESIEIVIGAKELNKEQSPKVIIEQNGQEVGHLFIQNKVFTEEKVTKDEEKQKSREEDKEKTIKEEKQEIREKEKEQTVKEEKQEIKEEKKEVIEEKQEEKKQDENLVFSNSIPVKPNGGFDKPIYEDRLKGNLVQTGNMTLGLEKDRYTRGSMGRRTDKYIVNVDNDKSTFNSSTGVLPPVPQSGKVKKAYLFWTAAMGAKGYLDGKSITDVQIQQPVKIKSENGSYKDVFPNSIRKELGLPYIGSYFAGYNGDAYVAYADVTNAIEGYNLNKPITVANIPQLSNTNGTGYYWGNWNLIVVYEDPKETVKDMQVWEGLITQRGYDWTHINIKNINTPKEGNFKAKFSYYASNGTPAENDVYGKDYATYDFGKGEVKVKNHLGNAEDANDGSMTEIQIDGTNELVTKKYKGYNPDWTNSFATDIHTYHLEGPNQIANNLKDGKISFKAYNAAGNIYTLNNVTFVAEYDSPNLIVTKKMLNTEVQEINSVKYGQEFLYRIEIKNDVSNPLAKALDVQGYDKLDDYLEYVPNSITHETHNGIENRTDQQKDDQVDVIDGNEIKYRIGKGANAERGGTLDVGAKEAITFKVRVKPGSNITEVKNTAYVSGKDVLNNAIHVSDSVTGHIVVPDIPTGDLRLVSVPDAIAFGELTIPSKPTMYSPSQITGKLVVQDDRPEKNAWKIYVKETEPLTLDGKEQLIGAMRYVKGSQQYMLGETAVEVATSISTNNAPTEVFWNDESNGIRLFVEPSPLIKVGLEYKGKLEWVLADTPM</sequence>
<dbReference type="EMBL" id="CP005935">
    <property type="protein sequence ID" value="AHA70277.1"/>
    <property type="molecule type" value="Genomic_DNA"/>
</dbReference>
<dbReference type="AlphaFoldDB" id="A0A9W3KAP6"/>
<name>A0A9W3KAP6_BACTU</name>
<dbReference type="Proteomes" id="UP000018566">
    <property type="component" value="Chromosome"/>
</dbReference>
<organism evidence="3 4">
    <name type="scientific">Bacillus thuringiensis YBT-1518</name>
    <dbReference type="NCBI Taxonomy" id="529122"/>
    <lineage>
        <taxon>Bacteria</taxon>
        <taxon>Bacillati</taxon>
        <taxon>Bacillota</taxon>
        <taxon>Bacilli</taxon>
        <taxon>Bacillales</taxon>
        <taxon>Bacillaceae</taxon>
        <taxon>Bacillus</taxon>
        <taxon>Bacillus cereus group</taxon>
    </lineage>
</organism>
<evidence type="ECO:0000256" key="1">
    <source>
        <dbReference type="SAM" id="MobiDB-lite"/>
    </source>
</evidence>
<proteinExistence type="predicted"/>
<reference evidence="3 4" key="1">
    <citation type="submission" date="2013-05" db="EMBL/GenBank/DDBJ databases">
        <title>Complete genome sequence of Bacillus thuringiensis YBT-1518, a typical strain with high toxicity to nematode.</title>
        <authorList>
            <person name="Wang P."/>
            <person name="Zhang C."/>
            <person name="Guo M."/>
            <person name="Guo S."/>
            <person name="Zhu Y."/>
            <person name="Zheng J."/>
            <person name="Zhu L."/>
            <person name="Ruan L."/>
            <person name="Peng D."/>
            <person name="Sun M."/>
        </authorList>
    </citation>
    <scope>NUCLEOTIDE SEQUENCE [LARGE SCALE GENOMIC DNA]</scope>
    <source>
        <strain evidence="3 4">YBT-1518</strain>
    </source>
</reference>
<evidence type="ECO:0000256" key="2">
    <source>
        <dbReference type="SAM" id="Phobius"/>
    </source>
</evidence>
<keyword evidence="2" id="KW-0472">Membrane</keyword>
<evidence type="ECO:0000313" key="3">
    <source>
        <dbReference type="EMBL" id="AHA70277.1"/>
    </source>
</evidence>
<gene>
    <name evidence="3" type="ORF">YBT1518_05365</name>
</gene>